<dbReference type="RefSeq" id="WP_320001735.1">
    <property type="nucleotide sequence ID" value="NZ_CP138348.1"/>
</dbReference>
<name>A0AAF0Z9V9_9CHRO</name>
<dbReference type="EMBL" id="CP138348">
    <property type="protein sequence ID" value="WPF89086.1"/>
    <property type="molecule type" value="Genomic_DNA"/>
</dbReference>
<dbReference type="InterPro" id="IPR011989">
    <property type="entry name" value="ARM-like"/>
</dbReference>
<accession>A0AAF0Z9V9</accession>
<gene>
    <name evidence="3" type="ORF">SAY89_02065</name>
</gene>
<keyword evidence="1" id="KW-0042">Antenna complex</keyword>
<dbReference type="AlphaFoldDB" id="A0AAF0Z9V9"/>
<organism evidence="3">
    <name type="scientific">Cyanobacterium aponinum AL20115</name>
    <dbReference type="NCBI Taxonomy" id="3090662"/>
    <lineage>
        <taxon>Bacteria</taxon>
        <taxon>Bacillati</taxon>
        <taxon>Cyanobacteriota</taxon>
        <taxon>Cyanophyceae</taxon>
        <taxon>Oscillatoriophycideae</taxon>
        <taxon>Chroococcales</taxon>
        <taxon>Geminocystaceae</taxon>
        <taxon>Cyanobacterium</taxon>
    </lineage>
</organism>
<dbReference type="GO" id="GO:0030089">
    <property type="term" value="C:phycobilisome"/>
    <property type="evidence" value="ECO:0007669"/>
    <property type="project" value="UniProtKB-KW"/>
</dbReference>
<dbReference type="SUPFAM" id="SSF48371">
    <property type="entry name" value="ARM repeat"/>
    <property type="match status" value="1"/>
</dbReference>
<proteinExistence type="predicted"/>
<protein>
    <submittedName>
        <fullName evidence="3">HEAT repeat domain-containing protein</fullName>
    </submittedName>
</protein>
<dbReference type="InterPro" id="IPR016024">
    <property type="entry name" value="ARM-type_fold"/>
</dbReference>
<keyword evidence="2" id="KW-0605">Phycobilisome</keyword>
<reference evidence="3" key="1">
    <citation type="submission" date="2023-11" db="EMBL/GenBank/DDBJ databases">
        <title>Genome sequence of Cyanobacterium aponinum BCRC AL20115.</title>
        <authorList>
            <person name="Chang H.-Y."/>
            <person name="Lin K.-M."/>
            <person name="Hsueh H.-T."/>
            <person name="Chu H.-A."/>
            <person name="Kuo C.-H."/>
        </authorList>
    </citation>
    <scope>NUCLEOTIDE SEQUENCE</scope>
    <source>
        <strain evidence="3">AL20115</strain>
    </source>
</reference>
<dbReference type="PANTHER" id="PTHR12697:SF5">
    <property type="entry name" value="DEOXYHYPUSINE HYDROXYLASE"/>
    <property type="match status" value="1"/>
</dbReference>
<evidence type="ECO:0000313" key="3">
    <source>
        <dbReference type="EMBL" id="WPF89086.1"/>
    </source>
</evidence>
<dbReference type="Pfam" id="PF13646">
    <property type="entry name" value="HEAT_2"/>
    <property type="match status" value="1"/>
</dbReference>
<dbReference type="Gene3D" id="1.25.10.10">
    <property type="entry name" value="Leucine-rich Repeat Variant"/>
    <property type="match status" value="1"/>
</dbReference>
<dbReference type="GO" id="GO:0016491">
    <property type="term" value="F:oxidoreductase activity"/>
    <property type="evidence" value="ECO:0007669"/>
    <property type="project" value="TreeGrafter"/>
</dbReference>
<sequence length="218" mass="23599">MTQTLETSVQQLINAVNEADSAVKLLQAVQKLAAAQSPEAIPTLIQVLGFNNPGAAVAATEGLINLGEIAIAPLMKNLDDYNYGARAWALRVFAGIGDIRALDLLISAATTDFSLSVRRAATKGLGNIQLSSLPPEDIAPTQEKIFRTLFLTIQDGEWVVRYASIVALENLTQSLKAFNNNYLIPQIVEQLTLLSQKDDEIGVQTRAKLALTKIKQEV</sequence>
<evidence type="ECO:0000256" key="1">
    <source>
        <dbReference type="ARBA" id="ARBA00022549"/>
    </source>
</evidence>
<dbReference type="PANTHER" id="PTHR12697">
    <property type="entry name" value="PBS LYASE HEAT-LIKE PROTEIN"/>
    <property type="match status" value="1"/>
</dbReference>
<evidence type="ECO:0000256" key="2">
    <source>
        <dbReference type="ARBA" id="ARBA00022738"/>
    </source>
</evidence>